<protein>
    <submittedName>
        <fullName evidence="2">Peptidoglycan linked protein</fullName>
    </submittedName>
</protein>
<organism evidence="2 3">
    <name type="scientific">Haloplasma contractile SSD-17B</name>
    <dbReference type="NCBI Taxonomy" id="1033810"/>
    <lineage>
        <taxon>Bacteria</taxon>
        <taxon>Bacillati</taxon>
        <taxon>Mycoplasmatota</taxon>
        <taxon>Mollicutes</taxon>
        <taxon>Haloplasmatales</taxon>
        <taxon>Haloplasmataceae</taxon>
        <taxon>Haloplasma</taxon>
    </lineage>
</organism>
<feature type="domain" description="Pesticidal crystal protein Cry22Aa Ig-like" evidence="1">
    <location>
        <begin position="5"/>
        <end position="44"/>
    </location>
</feature>
<reference evidence="2 3" key="1">
    <citation type="journal article" date="2011" name="J. Bacteriol.">
        <title>Genome sequence of Haloplasma contractile, an unusual contractile bacterium from a deep-sea anoxic brine lake.</title>
        <authorList>
            <person name="Antunes A."/>
            <person name="Alam I."/>
            <person name="El Dorry H."/>
            <person name="Siam R."/>
            <person name="Robertson A."/>
            <person name="Bajic V.B."/>
            <person name="Stingl U."/>
        </authorList>
    </citation>
    <scope>NUCLEOTIDE SEQUENCE [LARGE SCALE GENOMIC DNA]</scope>
    <source>
        <strain evidence="2 3">SSD-17B</strain>
    </source>
</reference>
<dbReference type="Proteomes" id="UP000005707">
    <property type="component" value="Unassembled WGS sequence"/>
</dbReference>
<accession>U2E7B1</accession>
<dbReference type="InParanoid" id="U2E7B1"/>
<keyword evidence="3" id="KW-1185">Reference proteome</keyword>
<comment type="caution">
    <text evidence="2">The sequence shown here is derived from an EMBL/GenBank/DDBJ whole genome shotgun (WGS) entry which is preliminary data.</text>
</comment>
<proteinExistence type="predicted"/>
<evidence type="ECO:0000259" key="1">
    <source>
        <dbReference type="Pfam" id="PF16403"/>
    </source>
</evidence>
<sequence>MEKQSTVTVDETNVDMNTVGTFDITFTATDSEGNVATETVTITIEDTTDPVITGHVV</sequence>
<feature type="non-terminal residue" evidence="2">
    <location>
        <position position="57"/>
    </location>
</feature>
<dbReference type="AlphaFoldDB" id="U2E7B1"/>
<dbReference type="InterPro" id="IPR032179">
    <property type="entry name" value="Cry22Aa_Ig-like"/>
</dbReference>
<reference evidence="2 3" key="2">
    <citation type="journal article" date="2013" name="PLoS ONE">
        <title>INDIGO - INtegrated Data Warehouse of MIcrobial GenOmes with Examples from the Red Sea Extremophiles.</title>
        <authorList>
            <person name="Alam I."/>
            <person name="Antunes A."/>
            <person name="Kamau A.A."/>
            <person name="Ba Alawi W."/>
            <person name="Kalkatawi M."/>
            <person name="Stingl U."/>
            <person name="Bajic V.B."/>
        </authorList>
    </citation>
    <scope>NUCLEOTIDE SEQUENCE [LARGE SCALE GENOMIC DNA]</scope>
    <source>
        <strain evidence="2 3">SSD-17B</strain>
    </source>
</reference>
<dbReference type="EMBL" id="AFNU02000017">
    <property type="protein sequence ID" value="ERJ11088.1"/>
    <property type="molecule type" value="Genomic_DNA"/>
</dbReference>
<name>U2E7B1_9MOLU</name>
<dbReference type="Gene3D" id="2.60.40.10">
    <property type="entry name" value="Immunoglobulins"/>
    <property type="match status" value="1"/>
</dbReference>
<dbReference type="InterPro" id="IPR013783">
    <property type="entry name" value="Ig-like_fold"/>
</dbReference>
<dbReference type="Pfam" id="PF16403">
    <property type="entry name" value="Bact_surface_Ig-like"/>
    <property type="match status" value="1"/>
</dbReference>
<dbReference type="OrthoDB" id="2582440at2"/>
<gene>
    <name evidence="2" type="ORF">HLPCO_002909</name>
</gene>
<evidence type="ECO:0000313" key="2">
    <source>
        <dbReference type="EMBL" id="ERJ11088.1"/>
    </source>
</evidence>
<evidence type="ECO:0000313" key="3">
    <source>
        <dbReference type="Proteomes" id="UP000005707"/>
    </source>
</evidence>